<gene>
    <name evidence="2" type="ORF">D8S85_16425</name>
</gene>
<keyword evidence="1" id="KW-0472">Membrane</keyword>
<keyword evidence="3" id="KW-1185">Reference proteome</keyword>
<protein>
    <submittedName>
        <fullName evidence="2">Uncharacterized protein</fullName>
    </submittedName>
</protein>
<organism evidence="2 3">
    <name type="scientific">Butyricimonas faecalis</name>
    <dbReference type="NCBI Taxonomy" id="2093856"/>
    <lineage>
        <taxon>Bacteria</taxon>
        <taxon>Pseudomonadati</taxon>
        <taxon>Bacteroidota</taxon>
        <taxon>Bacteroidia</taxon>
        <taxon>Bacteroidales</taxon>
        <taxon>Odoribacteraceae</taxon>
        <taxon>Butyricimonas</taxon>
    </lineage>
</organism>
<keyword evidence="1" id="KW-1133">Transmembrane helix</keyword>
<reference evidence="2 3" key="1">
    <citation type="submission" date="2018-10" db="EMBL/GenBank/DDBJ databases">
        <title>Butyricimonas faecalis sp. nov., isolated from human faeces and emended description of the genus Butyricimonas.</title>
        <authorList>
            <person name="Le Roy T."/>
            <person name="Van der Smissen P."/>
            <person name="Paquot A."/>
            <person name="Delzenne N."/>
            <person name="Muccioli G."/>
            <person name="Collet J.-F."/>
            <person name="Cani P.D."/>
        </authorList>
    </citation>
    <scope>NUCLEOTIDE SEQUENCE [LARGE SCALE GENOMIC DNA]</scope>
    <source>
        <strain evidence="2 3">H184</strain>
    </source>
</reference>
<dbReference type="Proteomes" id="UP000270673">
    <property type="component" value="Chromosome"/>
</dbReference>
<sequence>MAIKPFFDQVRFMAYLISLKFMCKNFVFSLLYIIQMGMIRQIDFSGGVSVYDRLHRKRVIPL</sequence>
<evidence type="ECO:0000313" key="2">
    <source>
        <dbReference type="EMBL" id="AZS30983.1"/>
    </source>
</evidence>
<dbReference type="KEGG" id="buy:D8S85_16425"/>
<evidence type="ECO:0000313" key="3">
    <source>
        <dbReference type="Proteomes" id="UP000270673"/>
    </source>
</evidence>
<keyword evidence="1" id="KW-0812">Transmembrane</keyword>
<name>A0A3Q9IRF2_9BACT</name>
<proteinExistence type="predicted"/>
<dbReference type="AlphaFoldDB" id="A0A3Q9IRF2"/>
<feature type="transmembrane region" description="Helical" evidence="1">
    <location>
        <begin position="12"/>
        <end position="34"/>
    </location>
</feature>
<accession>A0A3Q9IRF2</accession>
<evidence type="ECO:0000256" key="1">
    <source>
        <dbReference type="SAM" id="Phobius"/>
    </source>
</evidence>
<dbReference type="EMBL" id="CP032819">
    <property type="protein sequence ID" value="AZS30983.1"/>
    <property type="molecule type" value="Genomic_DNA"/>
</dbReference>